<evidence type="ECO:0000256" key="1">
    <source>
        <dbReference type="SAM" id="MobiDB-lite"/>
    </source>
</evidence>
<dbReference type="KEGG" id="nnv:QNH39_11370"/>
<dbReference type="PANTHER" id="PTHR37166">
    <property type="entry name" value="PROTEIN FLAG"/>
    <property type="match status" value="1"/>
</dbReference>
<keyword evidence="2" id="KW-0966">Cell projection</keyword>
<dbReference type="SUPFAM" id="SSF160214">
    <property type="entry name" value="FlaG-like"/>
    <property type="match status" value="1"/>
</dbReference>
<dbReference type="PANTHER" id="PTHR37166:SF1">
    <property type="entry name" value="PROTEIN FLAG"/>
    <property type="match status" value="1"/>
</dbReference>
<evidence type="ECO:0000313" key="2">
    <source>
        <dbReference type="EMBL" id="WHY88393.1"/>
    </source>
</evidence>
<dbReference type="AlphaFoldDB" id="A0AA95SEN5"/>
<dbReference type="Gene3D" id="3.30.160.170">
    <property type="entry name" value="FlaG-like"/>
    <property type="match status" value="1"/>
</dbReference>
<name>A0AA95SEN5_9BACI</name>
<keyword evidence="3" id="KW-1185">Reference proteome</keyword>
<dbReference type="InterPro" id="IPR035924">
    <property type="entry name" value="FlaG-like_sf"/>
</dbReference>
<dbReference type="Proteomes" id="UP001178288">
    <property type="component" value="Chromosome"/>
</dbReference>
<protein>
    <submittedName>
        <fullName evidence="2">Flagellar protein FlaG</fullName>
    </submittedName>
</protein>
<keyword evidence="2" id="KW-0282">Flagellum</keyword>
<feature type="compositionally biased region" description="Basic and acidic residues" evidence="1">
    <location>
        <begin position="19"/>
        <end position="31"/>
    </location>
</feature>
<dbReference type="InterPro" id="IPR005186">
    <property type="entry name" value="FlaG"/>
</dbReference>
<proteinExistence type="predicted"/>
<feature type="compositionally biased region" description="Polar residues" evidence="1">
    <location>
        <begin position="1"/>
        <end position="18"/>
    </location>
</feature>
<organism evidence="2 3">
    <name type="scientific">Neobacillus novalis</name>
    <dbReference type="NCBI Taxonomy" id="220687"/>
    <lineage>
        <taxon>Bacteria</taxon>
        <taxon>Bacillati</taxon>
        <taxon>Bacillota</taxon>
        <taxon>Bacilli</taxon>
        <taxon>Bacillales</taxon>
        <taxon>Bacillaceae</taxon>
        <taxon>Neobacillus</taxon>
    </lineage>
</organism>
<dbReference type="EMBL" id="CP126114">
    <property type="protein sequence ID" value="WHY88393.1"/>
    <property type="molecule type" value="Genomic_DNA"/>
</dbReference>
<dbReference type="RefSeq" id="WP_066086182.1">
    <property type="nucleotide sequence ID" value="NZ_CP126114.1"/>
</dbReference>
<accession>A0AA95SEN5</accession>
<feature type="region of interest" description="Disordered" evidence="1">
    <location>
        <begin position="1"/>
        <end position="31"/>
    </location>
</feature>
<gene>
    <name evidence="2" type="ORF">QNH39_11370</name>
</gene>
<keyword evidence="2" id="KW-0969">Cilium</keyword>
<sequence length="121" mass="14136">MEINSRFNANQNNVSPSVRKSDEFVKQENTSENKRILETKQPIDLQPEKTPEQTKNALETFNKIFKPTHLEFQIHHDSGKYFVEIIDDKTKEVLKQIPSEEFLKMIAEAKENHGLIVDIRV</sequence>
<dbReference type="Pfam" id="PF03646">
    <property type="entry name" value="FlaG"/>
    <property type="match status" value="1"/>
</dbReference>
<reference evidence="2" key="1">
    <citation type="submission" date="2023-05" db="EMBL/GenBank/DDBJ databases">
        <title>Comparative genomics of Bacillaceae isolates and their secondary metabolite potential.</title>
        <authorList>
            <person name="Song L."/>
            <person name="Nielsen L.J."/>
            <person name="Mohite O."/>
            <person name="Xu X."/>
            <person name="Weber T."/>
            <person name="Kovacs A.T."/>
        </authorList>
    </citation>
    <scope>NUCLEOTIDE SEQUENCE</scope>
    <source>
        <strain evidence="2">XLM17</strain>
    </source>
</reference>
<evidence type="ECO:0000313" key="3">
    <source>
        <dbReference type="Proteomes" id="UP001178288"/>
    </source>
</evidence>